<dbReference type="Proteomes" id="UP000285190">
    <property type="component" value="Unassembled WGS sequence"/>
</dbReference>
<dbReference type="GO" id="GO:0016301">
    <property type="term" value="F:kinase activity"/>
    <property type="evidence" value="ECO:0007669"/>
    <property type="project" value="InterPro"/>
</dbReference>
<protein>
    <submittedName>
        <fullName evidence="2">Type II toxin-antitoxin system death-on-curing family toxin</fullName>
    </submittedName>
</protein>
<dbReference type="RefSeq" id="WP_119738203.1">
    <property type="nucleotide sequence ID" value="NZ_QYUN01000002.1"/>
</dbReference>
<dbReference type="EMBL" id="QYUN01000002">
    <property type="protein sequence ID" value="RJG06013.1"/>
    <property type="molecule type" value="Genomic_DNA"/>
</dbReference>
<gene>
    <name evidence="2" type="ORF">D3870_08295</name>
</gene>
<dbReference type="OrthoDB" id="9802752at2"/>
<dbReference type="Gene3D" id="1.20.120.1870">
    <property type="entry name" value="Fic/DOC protein, Fido domain"/>
    <property type="match status" value="1"/>
</dbReference>
<reference evidence="2 3" key="1">
    <citation type="submission" date="2018-09" db="EMBL/GenBank/DDBJ databases">
        <authorList>
            <person name="Zhu H."/>
        </authorList>
    </citation>
    <scope>NUCLEOTIDE SEQUENCE [LARGE SCALE GENOMIC DNA]</scope>
    <source>
        <strain evidence="2 3">K2R10-39</strain>
    </source>
</reference>
<dbReference type="SUPFAM" id="SSF140931">
    <property type="entry name" value="Fic-like"/>
    <property type="match status" value="1"/>
</dbReference>
<evidence type="ECO:0000313" key="2">
    <source>
        <dbReference type="EMBL" id="RJG06013.1"/>
    </source>
</evidence>
<organism evidence="2 3">
    <name type="scientific">Noviherbaspirillum cavernae</name>
    <dbReference type="NCBI Taxonomy" id="2320862"/>
    <lineage>
        <taxon>Bacteria</taxon>
        <taxon>Pseudomonadati</taxon>
        <taxon>Pseudomonadota</taxon>
        <taxon>Betaproteobacteria</taxon>
        <taxon>Burkholderiales</taxon>
        <taxon>Oxalobacteraceae</taxon>
        <taxon>Noviherbaspirillum</taxon>
    </lineage>
</organism>
<dbReference type="AlphaFoldDB" id="A0A418X0Z4"/>
<dbReference type="InterPro" id="IPR003812">
    <property type="entry name" value="Fido"/>
</dbReference>
<name>A0A418X0Z4_9BURK</name>
<dbReference type="NCBIfam" id="TIGR01550">
    <property type="entry name" value="DOC_P1"/>
    <property type="match status" value="1"/>
</dbReference>
<dbReference type="PROSITE" id="PS51459">
    <property type="entry name" value="FIDO"/>
    <property type="match status" value="1"/>
</dbReference>
<proteinExistence type="predicted"/>
<dbReference type="InterPro" id="IPR006440">
    <property type="entry name" value="Doc"/>
</dbReference>
<keyword evidence="3" id="KW-1185">Reference proteome</keyword>
<sequence length="124" mass="13481">MNLQSIDREALLALHRECVIEYGGNEGEHRPAALDAALAYPMERALSGEADIASLAAAHAFGVLNHRPFADGNTRAAFLALGLFLYVNGWRLSASQTDAANIMLKVVTGEIDESMLTDWIRARL</sequence>
<evidence type="ECO:0000259" key="1">
    <source>
        <dbReference type="PROSITE" id="PS51459"/>
    </source>
</evidence>
<feature type="domain" description="Fido" evidence="1">
    <location>
        <begin position="6"/>
        <end position="122"/>
    </location>
</feature>
<comment type="caution">
    <text evidence="2">The sequence shown here is derived from an EMBL/GenBank/DDBJ whole genome shotgun (WGS) entry which is preliminary data.</text>
</comment>
<dbReference type="Pfam" id="PF02661">
    <property type="entry name" value="Fic"/>
    <property type="match status" value="1"/>
</dbReference>
<dbReference type="InterPro" id="IPR053737">
    <property type="entry name" value="Type_II_TA_Toxin"/>
</dbReference>
<dbReference type="PANTHER" id="PTHR39426">
    <property type="entry name" value="HOMOLOGY TO DEATH-ON-CURING PROTEIN OF PHAGE P1"/>
    <property type="match status" value="1"/>
</dbReference>
<accession>A0A418X0Z4</accession>
<dbReference type="PANTHER" id="PTHR39426:SF1">
    <property type="entry name" value="HOMOLOGY TO DEATH-ON-CURING PROTEIN OF PHAGE P1"/>
    <property type="match status" value="1"/>
</dbReference>
<dbReference type="InterPro" id="IPR036597">
    <property type="entry name" value="Fido-like_dom_sf"/>
</dbReference>
<evidence type="ECO:0000313" key="3">
    <source>
        <dbReference type="Proteomes" id="UP000285190"/>
    </source>
</evidence>